<dbReference type="GO" id="GO:0005886">
    <property type="term" value="C:plasma membrane"/>
    <property type="evidence" value="ECO:0007669"/>
    <property type="project" value="UniProtKB-SubCell"/>
</dbReference>
<evidence type="ECO:0000313" key="11">
    <source>
        <dbReference type="Proteomes" id="UP000306509"/>
    </source>
</evidence>
<dbReference type="GO" id="GO:0015421">
    <property type="term" value="F:ABC-type oligopeptide transporter activity"/>
    <property type="evidence" value="ECO:0007669"/>
    <property type="project" value="TreeGrafter"/>
</dbReference>
<dbReference type="EC" id="3.6.3.-" evidence="10"/>
<dbReference type="PROSITE" id="PS00211">
    <property type="entry name" value="ABC_TRANSPORTER_1"/>
    <property type="match status" value="1"/>
</dbReference>
<proteinExistence type="predicted"/>
<organism evidence="10 11">
    <name type="scientific">Robinsoniella peoriensis</name>
    <dbReference type="NCBI Taxonomy" id="180332"/>
    <lineage>
        <taxon>Bacteria</taxon>
        <taxon>Bacillati</taxon>
        <taxon>Bacillota</taxon>
        <taxon>Clostridia</taxon>
        <taxon>Lachnospirales</taxon>
        <taxon>Lachnospiraceae</taxon>
        <taxon>Robinsoniella</taxon>
    </lineage>
</organism>
<feature type="transmembrane region" description="Helical" evidence="7">
    <location>
        <begin position="178"/>
        <end position="198"/>
    </location>
</feature>
<dbReference type="InterPro" id="IPR003593">
    <property type="entry name" value="AAA+_ATPase"/>
</dbReference>
<dbReference type="Gene3D" id="3.40.50.300">
    <property type="entry name" value="P-loop containing nucleotide triphosphate hydrolases"/>
    <property type="match status" value="1"/>
</dbReference>
<keyword evidence="2 7" id="KW-0812">Transmembrane</keyword>
<evidence type="ECO:0000259" key="9">
    <source>
        <dbReference type="PROSITE" id="PS50929"/>
    </source>
</evidence>
<accession>A0A4U8Q3I5</accession>
<feature type="transmembrane region" description="Helical" evidence="7">
    <location>
        <begin position="154"/>
        <end position="172"/>
    </location>
</feature>
<dbReference type="PANTHER" id="PTHR43394">
    <property type="entry name" value="ATP-DEPENDENT PERMEASE MDL1, MITOCHONDRIAL"/>
    <property type="match status" value="1"/>
</dbReference>
<dbReference type="Proteomes" id="UP000306509">
    <property type="component" value="Unassembled WGS sequence"/>
</dbReference>
<evidence type="ECO:0000313" key="10">
    <source>
        <dbReference type="EMBL" id="TLC98773.1"/>
    </source>
</evidence>
<keyword evidence="11" id="KW-1185">Reference proteome</keyword>
<evidence type="ECO:0000256" key="3">
    <source>
        <dbReference type="ARBA" id="ARBA00022741"/>
    </source>
</evidence>
<dbReference type="SMART" id="SM00382">
    <property type="entry name" value="AAA"/>
    <property type="match status" value="1"/>
</dbReference>
<name>A0A4U8Q3I5_9FIRM</name>
<dbReference type="InterPro" id="IPR039421">
    <property type="entry name" value="Type_1_exporter"/>
</dbReference>
<evidence type="ECO:0000259" key="8">
    <source>
        <dbReference type="PROSITE" id="PS50893"/>
    </source>
</evidence>
<keyword evidence="10" id="KW-0378">Hydrolase</keyword>
<dbReference type="PANTHER" id="PTHR43394:SF1">
    <property type="entry name" value="ATP-BINDING CASSETTE SUB-FAMILY B MEMBER 10, MITOCHONDRIAL"/>
    <property type="match status" value="1"/>
</dbReference>
<dbReference type="AlphaFoldDB" id="A0A4U8Q3I5"/>
<feature type="domain" description="ABC transporter" evidence="8">
    <location>
        <begin position="364"/>
        <end position="598"/>
    </location>
</feature>
<dbReference type="STRING" id="180332.GCA_000797495_05056"/>
<keyword evidence="4 10" id="KW-0067">ATP-binding</keyword>
<dbReference type="CDD" id="cd07346">
    <property type="entry name" value="ABC_6TM_exporters"/>
    <property type="match status" value="1"/>
</dbReference>
<keyword evidence="3" id="KW-0547">Nucleotide-binding</keyword>
<feature type="transmembrane region" description="Helical" evidence="7">
    <location>
        <begin position="78"/>
        <end position="102"/>
    </location>
</feature>
<protein>
    <submittedName>
        <fullName evidence="10">Lipid A export ATP-binding/permease protein MsbA</fullName>
        <ecNumber evidence="10">3.6.3.-</ecNumber>
    </submittedName>
</protein>
<comment type="subcellular location">
    <subcellularLocation>
        <location evidence="1">Cell membrane</location>
        <topology evidence="1">Multi-pass membrane protein</topology>
    </subcellularLocation>
</comment>
<dbReference type="InterPro" id="IPR011527">
    <property type="entry name" value="ABC1_TM_dom"/>
</dbReference>
<dbReference type="EMBL" id="QGQD01000086">
    <property type="protein sequence ID" value="TLC98773.1"/>
    <property type="molecule type" value="Genomic_DNA"/>
</dbReference>
<dbReference type="InterPro" id="IPR003439">
    <property type="entry name" value="ABC_transporter-like_ATP-bd"/>
</dbReference>
<gene>
    <name evidence="10" type="primary">msbA_1</name>
    <name evidence="10" type="ORF">DSM106044_04524</name>
</gene>
<feature type="transmembrane region" description="Helical" evidence="7">
    <location>
        <begin position="35"/>
        <end position="58"/>
    </location>
</feature>
<keyword evidence="5 7" id="KW-1133">Transmembrane helix</keyword>
<sequence length="604" mass="68289">MTNVFDEYRIYKTMHSNKRKREVSDLKACLKENKWILALVIGIGALSSVASAFISIILQKIVDAAIGQDVNTFWRLFTFTMIYLLILGGFGFLEAYCGKVLIRNVTKSLRKKTFQGLLSRNPEGFYKVNTADYLSAIVNDVKLVEENYLVPIQLLAKMVVLFVATLGILFYLSWLVTVILIFFMLLMFLIPAFFGKALQVRQNNFSEKIAEFTAKCKDYLSGYEVIRGFAIEGYIRKEFQKENRDTAESKFMADRLLAVNECFASILSALSTVIIVFVAAYFVLTGRSTVGTLLALVQLSGTFITPVMMIMQNLPKITGMKPVLERLSRLSQEQDTQYTQDTQDSRILGTVSKGVSGSSFKSLLNIEKVSFSYQEERNILNEVDLQIEPAKKYAIIGESGSGKSTLVKLLTGYSDRYSGSIQFDGREIRDMNGKDLSNIVSMIHQNVYLFDTDIYQNICLEREYSGTELQDVIDRSGISLFLDQMENGLKTPAGENGIHLSGGQRQRVAVARALIRRTPLLILDEGTSAVDMQTAYDMENRLLAQEKLALITITHNLKEELLKQYDQVIFMKNGEIVEKGSYNQLKEKQGAFFDFMNLQEKIEN</sequence>
<dbReference type="Pfam" id="PF00664">
    <property type="entry name" value="ABC_membrane"/>
    <property type="match status" value="1"/>
</dbReference>
<feature type="domain" description="ABC transmembrane type-1" evidence="9">
    <location>
        <begin position="38"/>
        <end position="319"/>
    </location>
</feature>
<keyword evidence="6 7" id="KW-0472">Membrane</keyword>
<dbReference type="InterPro" id="IPR027417">
    <property type="entry name" value="P-loop_NTPase"/>
</dbReference>
<comment type="caution">
    <text evidence="10">The sequence shown here is derived from an EMBL/GenBank/DDBJ whole genome shotgun (WGS) entry which is preliminary data.</text>
</comment>
<evidence type="ECO:0000256" key="5">
    <source>
        <dbReference type="ARBA" id="ARBA00022989"/>
    </source>
</evidence>
<evidence type="ECO:0000256" key="6">
    <source>
        <dbReference type="ARBA" id="ARBA00023136"/>
    </source>
</evidence>
<dbReference type="Gene3D" id="1.20.1560.10">
    <property type="entry name" value="ABC transporter type 1, transmembrane domain"/>
    <property type="match status" value="1"/>
</dbReference>
<dbReference type="GO" id="GO:0005524">
    <property type="term" value="F:ATP binding"/>
    <property type="evidence" value="ECO:0007669"/>
    <property type="project" value="UniProtKB-KW"/>
</dbReference>
<dbReference type="Pfam" id="PF00005">
    <property type="entry name" value="ABC_tran"/>
    <property type="match status" value="1"/>
</dbReference>
<feature type="transmembrane region" description="Helical" evidence="7">
    <location>
        <begin position="290"/>
        <end position="311"/>
    </location>
</feature>
<dbReference type="InterPro" id="IPR036640">
    <property type="entry name" value="ABC1_TM_sf"/>
</dbReference>
<reference evidence="10 11" key="1">
    <citation type="journal article" date="2019" name="Anaerobe">
        <title>Detection of Robinsoniella peoriensis in multiple bone samples of a trauma patient.</title>
        <authorList>
            <person name="Schrottner P."/>
            <person name="Hartwich K."/>
            <person name="Bunk B."/>
            <person name="Schober I."/>
            <person name="Helbig S."/>
            <person name="Rudolph W.W."/>
            <person name="Gunzer F."/>
        </authorList>
    </citation>
    <scope>NUCLEOTIDE SEQUENCE [LARGE SCALE GENOMIC DNA]</scope>
    <source>
        <strain evidence="10 11">DSM 106044</strain>
    </source>
</reference>
<dbReference type="PROSITE" id="PS50893">
    <property type="entry name" value="ABC_TRANSPORTER_2"/>
    <property type="match status" value="1"/>
</dbReference>
<evidence type="ECO:0000256" key="2">
    <source>
        <dbReference type="ARBA" id="ARBA00022692"/>
    </source>
</evidence>
<dbReference type="GO" id="GO:0016887">
    <property type="term" value="F:ATP hydrolysis activity"/>
    <property type="evidence" value="ECO:0007669"/>
    <property type="project" value="InterPro"/>
</dbReference>
<evidence type="ECO:0000256" key="7">
    <source>
        <dbReference type="SAM" id="Phobius"/>
    </source>
</evidence>
<evidence type="ECO:0000256" key="1">
    <source>
        <dbReference type="ARBA" id="ARBA00004651"/>
    </source>
</evidence>
<dbReference type="PROSITE" id="PS50929">
    <property type="entry name" value="ABC_TM1F"/>
    <property type="match status" value="1"/>
</dbReference>
<evidence type="ECO:0000256" key="4">
    <source>
        <dbReference type="ARBA" id="ARBA00022840"/>
    </source>
</evidence>
<dbReference type="InterPro" id="IPR017871">
    <property type="entry name" value="ABC_transporter-like_CS"/>
</dbReference>
<feature type="transmembrane region" description="Helical" evidence="7">
    <location>
        <begin position="262"/>
        <end position="284"/>
    </location>
</feature>
<dbReference type="SUPFAM" id="SSF90123">
    <property type="entry name" value="ABC transporter transmembrane region"/>
    <property type="match status" value="1"/>
</dbReference>
<dbReference type="SUPFAM" id="SSF52540">
    <property type="entry name" value="P-loop containing nucleoside triphosphate hydrolases"/>
    <property type="match status" value="1"/>
</dbReference>